<name>A0A3E0HQM9_9FLAO</name>
<dbReference type="InterPro" id="IPR043733">
    <property type="entry name" value="DUF5677"/>
</dbReference>
<comment type="caution">
    <text evidence="1">The sequence shown here is derived from an EMBL/GenBank/DDBJ whole genome shotgun (WGS) entry which is preliminary data.</text>
</comment>
<gene>
    <name evidence="1" type="ORF">C7448_105154</name>
</gene>
<accession>A0A3E0HQM9</accession>
<dbReference type="Proteomes" id="UP000256884">
    <property type="component" value="Unassembled WGS sequence"/>
</dbReference>
<sequence length="294" mass="34657">MPKSPTNNSALDFYEALLLGPLTQLYSVRKETELSDWMNFSNLLIDKFAIHSSSFFHLSKGIIEHRKSGKKRRINGYDLFTVNITFRALLETYVTFHNLYVEPKSEQETKFRFLIWKLDGLYQKRKYNIYNSNFKNAKETLKRDNDLINEIQNQIEQTEFYRNLDSEQAIKVYNPEHKSANWKFILKNNLIKPKKIIELIEYVCKLKAFVNLYKYTSIHSHSSFPAIAEFNATRGKIISETHTEPITNYATIMTCLLISDICEIDKKVKSKFDTFPREIKEYINEVIKTIKTSE</sequence>
<keyword evidence="2" id="KW-1185">Reference proteome</keyword>
<evidence type="ECO:0000313" key="1">
    <source>
        <dbReference type="EMBL" id="REH48872.1"/>
    </source>
</evidence>
<dbReference type="OrthoDB" id="1097612at2"/>
<dbReference type="AlphaFoldDB" id="A0A3E0HQM9"/>
<dbReference type="RefSeq" id="WP_115901413.1">
    <property type="nucleotide sequence ID" value="NZ_QUNS01000005.1"/>
</dbReference>
<organism evidence="1 2">
    <name type="scientific">Tenacibaculum gallaicum</name>
    <dbReference type="NCBI Taxonomy" id="561505"/>
    <lineage>
        <taxon>Bacteria</taxon>
        <taxon>Pseudomonadati</taxon>
        <taxon>Bacteroidota</taxon>
        <taxon>Flavobacteriia</taxon>
        <taxon>Flavobacteriales</taxon>
        <taxon>Flavobacteriaceae</taxon>
        <taxon>Tenacibaculum</taxon>
    </lineage>
</organism>
<proteinExistence type="predicted"/>
<evidence type="ECO:0000313" key="2">
    <source>
        <dbReference type="Proteomes" id="UP000256884"/>
    </source>
</evidence>
<protein>
    <submittedName>
        <fullName evidence="1">Uncharacterized protein</fullName>
    </submittedName>
</protein>
<dbReference type="EMBL" id="QUNS01000005">
    <property type="protein sequence ID" value="REH48872.1"/>
    <property type="molecule type" value="Genomic_DNA"/>
</dbReference>
<reference evidence="1 2" key="1">
    <citation type="submission" date="2018-08" db="EMBL/GenBank/DDBJ databases">
        <title>Genomic Encyclopedia of Type Strains, Phase IV (KMG-IV): sequencing the most valuable type-strain genomes for metagenomic binning, comparative biology and taxonomic classification.</title>
        <authorList>
            <person name="Goeker M."/>
        </authorList>
    </citation>
    <scope>NUCLEOTIDE SEQUENCE [LARGE SCALE GENOMIC DNA]</scope>
    <source>
        <strain evidence="1 2">DSM 18841</strain>
    </source>
</reference>
<dbReference type="Pfam" id="PF18928">
    <property type="entry name" value="DUF5677"/>
    <property type="match status" value="1"/>
</dbReference>